<protein>
    <recommendedName>
        <fullName evidence="4 9">2-dehydropantoate 2-reductase</fullName>
        <ecNumber evidence="3 9">1.1.1.169</ecNumber>
    </recommendedName>
    <alternativeName>
        <fullName evidence="7 9">Ketopantoate reductase</fullName>
    </alternativeName>
</protein>
<dbReference type="InterPro" id="IPR013752">
    <property type="entry name" value="KPA_reductase"/>
</dbReference>
<evidence type="ECO:0000256" key="9">
    <source>
        <dbReference type="RuleBase" id="RU362068"/>
    </source>
</evidence>
<evidence type="ECO:0000313" key="13">
    <source>
        <dbReference type="Proteomes" id="UP000427906"/>
    </source>
</evidence>
<evidence type="ECO:0000259" key="11">
    <source>
        <dbReference type="Pfam" id="PF08546"/>
    </source>
</evidence>
<evidence type="ECO:0000256" key="8">
    <source>
        <dbReference type="ARBA" id="ARBA00048793"/>
    </source>
</evidence>
<reference evidence="12 13" key="1">
    <citation type="submission" date="2019-11" db="EMBL/GenBank/DDBJ databases">
        <title>Comparative genomics of hydrocarbon-degrading Desulfosarcina strains.</title>
        <authorList>
            <person name="Watanabe M."/>
            <person name="Kojima H."/>
            <person name="Fukui M."/>
        </authorList>
    </citation>
    <scope>NUCLEOTIDE SEQUENCE [LARGE SCALE GENOMIC DNA]</scope>
    <source>
        <strain evidence="12 13">PL12</strain>
    </source>
</reference>
<feature type="domain" description="Ketopantoate reductase N-terminal" evidence="10">
    <location>
        <begin position="3"/>
        <end position="151"/>
    </location>
</feature>
<dbReference type="RefSeq" id="WP_155318376.1">
    <property type="nucleotide sequence ID" value="NZ_AP021874.1"/>
</dbReference>
<evidence type="ECO:0000256" key="5">
    <source>
        <dbReference type="ARBA" id="ARBA00022857"/>
    </source>
</evidence>
<organism evidence="12 13">
    <name type="scientific">Desulfosarcina alkanivorans</name>
    <dbReference type="NCBI Taxonomy" id="571177"/>
    <lineage>
        <taxon>Bacteria</taxon>
        <taxon>Pseudomonadati</taxon>
        <taxon>Thermodesulfobacteriota</taxon>
        <taxon>Desulfobacteria</taxon>
        <taxon>Desulfobacterales</taxon>
        <taxon>Desulfosarcinaceae</taxon>
        <taxon>Desulfosarcina</taxon>
    </lineage>
</organism>
<dbReference type="AlphaFoldDB" id="A0A5K7YMI7"/>
<dbReference type="GO" id="GO:0005737">
    <property type="term" value="C:cytoplasm"/>
    <property type="evidence" value="ECO:0007669"/>
    <property type="project" value="TreeGrafter"/>
</dbReference>
<evidence type="ECO:0000256" key="4">
    <source>
        <dbReference type="ARBA" id="ARBA00019465"/>
    </source>
</evidence>
<dbReference type="GO" id="GO:0015940">
    <property type="term" value="P:pantothenate biosynthetic process"/>
    <property type="evidence" value="ECO:0007669"/>
    <property type="project" value="UniProtKB-UniPathway"/>
</dbReference>
<dbReference type="Proteomes" id="UP000427906">
    <property type="component" value="Chromosome"/>
</dbReference>
<dbReference type="Gene3D" id="1.10.1040.10">
    <property type="entry name" value="N-(1-d-carboxylethyl)-l-norvaline Dehydrogenase, domain 2"/>
    <property type="match status" value="1"/>
</dbReference>
<dbReference type="InterPro" id="IPR013332">
    <property type="entry name" value="KPR_N"/>
</dbReference>
<keyword evidence="13" id="KW-1185">Reference proteome</keyword>
<evidence type="ECO:0000256" key="7">
    <source>
        <dbReference type="ARBA" id="ARBA00032024"/>
    </source>
</evidence>
<dbReference type="PANTHER" id="PTHR43765">
    <property type="entry name" value="2-DEHYDROPANTOATE 2-REDUCTASE-RELATED"/>
    <property type="match status" value="1"/>
</dbReference>
<dbReference type="UniPathway" id="UPA00028">
    <property type="reaction ID" value="UER00004"/>
</dbReference>
<keyword evidence="9" id="KW-0566">Pantothenate biosynthesis</keyword>
<evidence type="ECO:0000256" key="6">
    <source>
        <dbReference type="ARBA" id="ARBA00023002"/>
    </source>
</evidence>
<proteinExistence type="inferred from homology"/>
<dbReference type="OrthoDB" id="5333395at2"/>
<comment type="function">
    <text evidence="9">Catalyzes the NADPH-dependent reduction of ketopantoate into pantoic acid.</text>
</comment>
<dbReference type="GO" id="GO:0008677">
    <property type="term" value="F:2-dehydropantoate 2-reductase activity"/>
    <property type="evidence" value="ECO:0007669"/>
    <property type="project" value="UniProtKB-EC"/>
</dbReference>
<dbReference type="SUPFAM" id="SSF48179">
    <property type="entry name" value="6-phosphogluconate dehydrogenase C-terminal domain-like"/>
    <property type="match status" value="1"/>
</dbReference>
<evidence type="ECO:0000256" key="2">
    <source>
        <dbReference type="ARBA" id="ARBA00007870"/>
    </source>
</evidence>
<dbReference type="InterPro" id="IPR050838">
    <property type="entry name" value="Ketopantoate_reductase"/>
</dbReference>
<dbReference type="Pfam" id="PF02558">
    <property type="entry name" value="ApbA"/>
    <property type="match status" value="1"/>
</dbReference>
<comment type="catalytic activity">
    <reaction evidence="8 9">
        <text>(R)-pantoate + NADP(+) = 2-dehydropantoate + NADPH + H(+)</text>
        <dbReference type="Rhea" id="RHEA:16233"/>
        <dbReference type="ChEBI" id="CHEBI:11561"/>
        <dbReference type="ChEBI" id="CHEBI:15378"/>
        <dbReference type="ChEBI" id="CHEBI:15980"/>
        <dbReference type="ChEBI" id="CHEBI:57783"/>
        <dbReference type="ChEBI" id="CHEBI:58349"/>
        <dbReference type="EC" id="1.1.1.169"/>
    </reaction>
</comment>
<name>A0A5K7YMI7_9BACT</name>
<dbReference type="InterPro" id="IPR008927">
    <property type="entry name" value="6-PGluconate_DH-like_C_sf"/>
</dbReference>
<evidence type="ECO:0000259" key="10">
    <source>
        <dbReference type="Pfam" id="PF02558"/>
    </source>
</evidence>
<dbReference type="InterPro" id="IPR013328">
    <property type="entry name" value="6PGD_dom2"/>
</dbReference>
<keyword evidence="6 9" id="KW-0560">Oxidoreductase</keyword>
<dbReference type="InterPro" id="IPR036291">
    <property type="entry name" value="NAD(P)-bd_dom_sf"/>
</dbReference>
<dbReference type="GO" id="GO:0050661">
    <property type="term" value="F:NADP binding"/>
    <property type="evidence" value="ECO:0007669"/>
    <property type="project" value="TreeGrafter"/>
</dbReference>
<dbReference type="Gene3D" id="3.40.50.720">
    <property type="entry name" value="NAD(P)-binding Rossmann-like Domain"/>
    <property type="match status" value="1"/>
</dbReference>
<gene>
    <name evidence="12" type="primary">panE</name>
    <name evidence="12" type="ORF">DSCA_43560</name>
</gene>
<evidence type="ECO:0000256" key="3">
    <source>
        <dbReference type="ARBA" id="ARBA00013014"/>
    </source>
</evidence>
<feature type="domain" description="Ketopantoate reductase C-terminal" evidence="11">
    <location>
        <begin position="177"/>
        <end position="299"/>
    </location>
</feature>
<evidence type="ECO:0000313" key="12">
    <source>
        <dbReference type="EMBL" id="BBO70426.1"/>
    </source>
</evidence>
<dbReference type="FunFam" id="1.10.1040.10:FF:000017">
    <property type="entry name" value="2-dehydropantoate 2-reductase"/>
    <property type="match status" value="1"/>
</dbReference>
<comment type="similarity">
    <text evidence="2 9">Belongs to the ketopantoate reductase family.</text>
</comment>
<dbReference type="EMBL" id="AP021874">
    <property type="protein sequence ID" value="BBO70426.1"/>
    <property type="molecule type" value="Genomic_DNA"/>
</dbReference>
<dbReference type="KEGG" id="dalk:DSCA_43560"/>
<keyword evidence="5 9" id="KW-0521">NADP</keyword>
<comment type="pathway">
    <text evidence="1 9">Cofactor biosynthesis; (R)-pantothenate biosynthesis; (R)-pantoate from 3-methyl-2-oxobutanoate: step 2/2.</text>
</comment>
<dbReference type="NCBIfam" id="TIGR00745">
    <property type="entry name" value="apbA_panE"/>
    <property type="match status" value="1"/>
</dbReference>
<dbReference type="EC" id="1.1.1.169" evidence="3 9"/>
<dbReference type="Pfam" id="PF08546">
    <property type="entry name" value="ApbA_C"/>
    <property type="match status" value="1"/>
</dbReference>
<dbReference type="InterPro" id="IPR003710">
    <property type="entry name" value="ApbA"/>
</dbReference>
<evidence type="ECO:0000256" key="1">
    <source>
        <dbReference type="ARBA" id="ARBA00004994"/>
    </source>
</evidence>
<accession>A0A5K7YMI7</accession>
<sequence>MNISVIGAGAMGSLFGCRLAEAGETVTLLDIRRDHVDAVNAGGLTIEKEGVRRTVHVQATTGVDTVGPADLSIVFVKSTHTAAAAQTAARLAGATGLVLTLQNGMGNAEALAHALTADRVIAGTTSHGATFLKPGAIRHAGEGETIIGPWSTAGMPGAERVAEVLCRAGITTRVAPDVRRLLWAKLLINVGINAVTALTGISNGQLLELEQTRQISREAVAEAMAVARTQGITIDGDPVEKVFQVAAATGRNRSSMGQDVDNGRPTEISAINGFIVRMAETAGVPVPVNRTLAALVETLQAHY</sequence>
<dbReference type="PANTHER" id="PTHR43765:SF2">
    <property type="entry name" value="2-DEHYDROPANTOATE 2-REDUCTASE"/>
    <property type="match status" value="1"/>
</dbReference>
<dbReference type="SUPFAM" id="SSF51735">
    <property type="entry name" value="NAD(P)-binding Rossmann-fold domains"/>
    <property type="match status" value="1"/>
</dbReference>